<dbReference type="InterPro" id="IPR009100">
    <property type="entry name" value="AcylCoA_DH/oxidase_NM_dom_sf"/>
</dbReference>
<comment type="similarity">
    <text evidence="2 6">Belongs to the acyl-CoA dehydrogenase family.</text>
</comment>
<dbReference type="FunFam" id="1.20.140.10:FF:000001">
    <property type="entry name" value="Acyl-CoA dehydrogenase"/>
    <property type="match status" value="1"/>
</dbReference>
<dbReference type="InterPro" id="IPR013786">
    <property type="entry name" value="AcylCoA_DH/ox_N"/>
</dbReference>
<dbReference type="GO" id="GO:0003995">
    <property type="term" value="F:acyl-CoA dehydrogenase activity"/>
    <property type="evidence" value="ECO:0007669"/>
    <property type="project" value="InterPro"/>
</dbReference>
<dbReference type="PANTHER" id="PTHR43884:SF12">
    <property type="entry name" value="ISOVALERYL-COA DEHYDROGENASE, MITOCHONDRIAL-RELATED"/>
    <property type="match status" value="1"/>
</dbReference>
<evidence type="ECO:0000256" key="5">
    <source>
        <dbReference type="ARBA" id="ARBA00023002"/>
    </source>
</evidence>
<dbReference type="FunFam" id="2.40.110.10:FF:000002">
    <property type="entry name" value="Acyl-CoA dehydrogenase fadE12"/>
    <property type="match status" value="1"/>
</dbReference>
<keyword evidence="3 6" id="KW-0285">Flavoprotein</keyword>
<evidence type="ECO:0000313" key="11">
    <source>
        <dbReference type="Proteomes" id="UP000321638"/>
    </source>
</evidence>
<dbReference type="Pfam" id="PF02770">
    <property type="entry name" value="Acyl-CoA_dh_M"/>
    <property type="match status" value="1"/>
</dbReference>
<evidence type="ECO:0000256" key="4">
    <source>
        <dbReference type="ARBA" id="ARBA00022827"/>
    </source>
</evidence>
<name>A0A5C8P903_9HYPH</name>
<dbReference type="Gene3D" id="1.20.140.10">
    <property type="entry name" value="Butyryl-CoA Dehydrogenase, subunit A, domain 3"/>
    <property type="match status" value="1"/>
</dbReference>
<dbReference type="RefSeq" id="WP_147851752.1">
    <property type="nucleotide sequence ID" value="NZ_VDUZ01000063.1"/>
</dbReference>
<dbReference type="InterPro" id="IPR046373">
    <property type="entry name" value="Acyl-CoA_Oxase/DH_mid-dom_sf"/>
</dbReference>
<dbReference type="EMBL" id="VDUZ01000063">
    <property type="protein sequence ID" value="TXL70238.1"/>
    <property type="molecule type" value="Genomic_DNA"/>
</dbReference>
<keyword evidence="4 6" id="KW-0274">FAD</keyword>
<gene>
    <name evidence="10" type="ORF">FHP25_35500</name>
</gene>
<evidence type="ECO:0000259" key="8">
    <source>
        <dbReference type="Pfam" id="PF02770"/>
    </source>
</evidence>
<dbReference type="InterPro" id="IPR006091">
    <property type="entry name" value="Acyl-CoA_Oxase/DH_mid-dom"/>
</dbReference>
<evidence type="ECO:0000256" key="2">
    <source>
        <dbReference type="ARBA" id="ARBA00009347"/>
    </source>
</evidence>
<organism evidence="10 11">
    <name type="scientific">Vineibacter terrae</name>
    <dbReference type="NCBI Taxonomy" id="2586908"/>
    <lineage>
        <taxon>Bacteria</taxon>
        <taxon>Pseudomonadati</taxon>
        <taxon>Pseudomonadota</taxon>
        <taxon>Alphaproteobacteria</taxon>
        <taxon>Hyphomicrobiales</taxon>
        <taxon>Vineibacter</taxon>
    </lineage>
</organism>
<dbReference type="AlphaFoldDB" id="A0A5C8P903"/>
<accession>A0A5C8P903</accession>
<protein>
    <submittedName>
        <fullName evidence="10">Acyl-CoA dehydrogenase</fullName>
    </submittedName>
</protein>
<dbReference type="InterPro" id="IPR006089">
    <property type="entry name" value="Acyl-CoA_DH_CS"/>
</dbReference>
<feature type="domain" description="Acyl-CoA oxidase/dehydrogenase middle" evidence="8">
    <location>
        <begin position="128"/>
        <end position="224"/>
    </location>
</feature>
<dbReference type="GO" id="GO:0050660">
    <property type="term" value="F:flavin adenine dinucleotide binding"/>
    <property type="evidence" value="ECO:0007669"/>
    <property type="project" value="InterPro"/>
</dbReference>
<sequence>MADHVSPWMTEELSILRDQARRFLEREFVPHRERWDKAGIVDRDAWRKAGAAGLLCASIPEAYGGGGGTRAHDLVIAEEIGRAGLGGGFGAGSGVHSNIVAHYLLAYGTEAQKLRWLPGMATGDRVGAVAMTEPNTGSDLKSVRTAARRDGDVYVLNGQKTFITNGQNADLIVVVAKTDPAAGARGVSLLVVETASAAGFRRGRNLEKIGMHAQDTSELFFDDVRVPAENLLGETEGQGFVQLMVQLAWERLSCAHGAVVAMERAVELTAAYVKERKAFGAPLISFQNTQFKLAEAKTQAVVARTFVDDLTVKLLAGTLDPTTAAMAKWWTTDTQCRVIDECLQLFGGYGYMTEYPIARMYADARVQKIYAGTNEIMKMLIARAL</sequence>
<comment type="caution">
    <text evidence="10">The sequence shown here is derived from an EMBL/GenBank/DDBJ whole genome shotgun (WGS) entry which is preliminary data.</text>
</comment>
<dbReference type="SUPFAM" id="SSF47203">
    <property type="entry name" value="Acyl-CoA dehydrogenase C-terminal domain-like"/>
    <property type="match status" value="1"/>
</dbReference>
<dbReference type="OrthoDB" id="5510711at2"/>
<evidence type="ECO:0000256" key="1">
    <source>
        <dbReference type="ARBA" id="ARBA00001974"/>
    </source>
</evidence>
<keyword evidence="11" id="KW-1185">Reference proteome</keyword>
<dbReference type="InterPro" id="IPR009075">
    <property type="entry name" value="AcylCo_DH/oxidase_C"/>
</dbReference>
<comment type="cofactor">
    <cofactor evidence="1 6">
        <name>FAD</name>
        <dbReference type="ChEBI" id="CHEBI:57692"/>
    </cofactor>
</comment>
<dbReference type="PANTHER" id="PTHR43884">
    <property type="entry name" value="ACYL-COA DEHYDROGENASE"/>
    <property type="match status" value="1"/>
</dbReference>
<evidence type="ECO:0000256" key="3">
    <source>
        <dbReference type="ARBA" id="ARBA00022630"/>
    </source>
</evidence>
<dbReference type="Proteomes" id="UP000321638">
    <property type="component" value="Unassembled WGS sequence"/>
</dbReference>
<keyword evidence="5 6" id="KW-0560">Oxidoreductase</keyword>
<evidence type="ECO:0000259" key="9">
    <source>
        <dbReference type="Pfam" id="PF02771"/>
    </source>
</evidence>
<proteinExistence type="inferred from homology"/>
<dbReference type="Gene3D" id="1.10.540.10">
    <property type="entry name" value="Acyl-CoA dehydrogenase/oxidase, N-terminal domain"/>
    <property type="match status" value="1"/>
</dbReference>
<feature type="domain" description="Acyl-CoA dehydrogenase/oxidase N-terminal" evidence="9">
    <location>
        <begin position="10"/>
        <end position="124"/>
    </location>
</feature>
<feature type="domain" description="Acyl-CoA dehydrogenase/oxidase C-terminal" evidence="7">
    <location>
        <begin position="237"/>
        <end position="385"/>
    </location>
</feature>
<dbReference type="SUPFAM" id="SSF56645">
    <property type="entry name" value="Acyl-CoA dehydrogenase NM domain-like"/>
    <property type="match status" value="1"/>
</dbReference>
<dbReference type="FunFam" id="1.10.540.10:FF:000026">
    <property type="entry name" value="Acyl-CoA dehydrogenase medium chain"/>
    <property type="match status" value="1"/>
</dbReference>
<dbReference type="InterPro" id="IPR037069">
    <property type="entry name" value="AcylCoA_DH/ox_N_sf"/>
</dbReference>
<evidence type="ECO:0000256" key="6">
    <source>
        <dbReference type="RuleBase" id="RU362125"/>
    </source>
</evidence>
<dbReference type="Gene3D" id="2.40.110.10">
    <property type="entry name" value="Butyryl-CoA Dehydrogenase, subunit A, domain 2"/>
    <property type="match status" value="1"/>
</dbReference>
<dbReference type="InterPro" id="IPR036250">
    <property type="entry name" value="AcylCo_DH-like_C"/>
</dbReference>
<dbReference type="Pfam" id="PF02771">
    <property type="entry name" value="Acyl-CoA_dh_N"/>
    <property type="match status" value="1"/>
</dbReference>
<dbReference type="PROSITE" id="PS00073">
    <property type="entry name" value="ACYL_COA_DH_2"/>
    <property type="match status" value="1"/>
</dbReference>
<reference evidence="10 11" key="1">
    <citation type="submission" date="2019-06" db="EMBL/GenBank/DDBJ databases">
        <title>New taxonomy in bacterial strain CC-CFT640, isolated from vineyard.</title>
        <authorList>
            <person name="Lin S.-Y."/>
            <person name="Tsai C.-F."/>
            <person name="Young C.-C."/>
        </authorList>
    </citation>
    <scope>NUCLEOTIDE SEQUENCE [LARGE SCALE GENOMIC DNA]</scope>
    <source>
        <strain evidence="10 11">CC-CFT640</strain>
    </source>
</reference>
<dbReference type="Pfam" id="PF00441">
    <property type="entry name" value="Acyl-CoA_dh_1"/>
    <property type="match status" value="1"/>
</dbReference>
<evidence type="ECO:0000313" key="10">
    <source>
        <dbReference type="EMBL" id="TXL70238.1"/>
    </source>
</evidence>
<evidence type="ECO:0000259" key="7">
    <source>
        <dbReference type="Pfam" id="PF00441"/>
    </source>
</evidence>